<evidence type="ECO:0000313" key="3">
    <source>
        <dbReference type="Proteomes" id="UP000298652"/>
    </source>
</evidence>
<name>A0A4U6V0C0_SETVI</name>
<reference evidence="2" key="1">
    <citation type="submission" date="2019-03" db="EMBL/GenBank/DDBJ databases">
        <title>WGS assembly of Setaria viridis.</title>
        <authorList>
            <person name="Huang P."/>
            <person name="Jenkins J."/>
            <person name="Grimwood J."/>
            <person name="Barry K."/>
            <person name="Healey A."/>
            <person name="Mamidi S."/>
            <person name="Sreedasyam A."/>
            <person name="Shu S."/>
            <person name="Feldman M."/>
            <person name="Wu J."/>
            <person name="Yu Y."/>
            <person name="Chen C."/>
            <person name="Johnson J."/>
            <person name="Rokhsar D."/>
            <person name="Baxter I."/>
            <person name="Schmutz J."/>
            <person name="Brutnell T."/>
            <person name="Kellogg E."/>
        </authorList>
    </citation>
    <scope>NUCLEOTIDE SEQUENCE [LARGE SCALE GENOMIC DNA]</scope>
</reference>
<dbReference type="InterPro" id="IPR011676">
    <property type="entry name" value="DUF1618"/>
</dbReference>
<dbReference type="AlphaFoldDB" id="A0A4U6V0C0"/>
<dbReference type="Pfam" id="PF07762">
    <property type="entry name" value="DUF1618"/>
    <property type="match status" value="1"/>
</dbReference>
<organism evidence="2 3">
    <name type="scientific">Setaria viridis</name>
    <name type="common">Green bristlegrass</name>
    <name type="synonym">Setaria italica subsp. viridis</name>
    <dbReference type="NCBI Taxonomy" id="4556"/>
    <lineage>
        <taxon>Eukaryota</taxon>
        <taxon>Viridiplantae</taxon>
        <taxon>Streptophyta</taxon>
        <taxon>Embryophyta</taxon>
        <taxon>Tracheophyta</taxon>
        <taxon>Spermatophyta</taxon>
        <taxon>Magnoliopsida</taxon>
        <taxon>Liliopsida</taxon>
        <taxon>Poales</taxon>
        <taxon>Poaceae</taxon>
        <taxon>PACMAD clade</taxon>
        <taxon>Panicoideae</taxon>
        <taxon>Panicodae</taxon>
        <taxon>Paniceae</taxon>
        <taxon>Cenchrinae</taxon>
        <taxon>Setaria</taxon>
    </lineage>
</organism>
<evidence type="ECO:0000313" key="2">
    <source>
        <dbReference type="EMBL" id="TKW21144.1"/>
    </source>
</evidence>
<dbReference type="OMA" id="INEGHQP"/>
<protein>
    <recommendedName>
        <fullName evidence="1">DUF1618 domain-containing protein</fullName>
    </recommendedName>
</protein>
<gene>
    <name evidence="2" type="ORF">SEVIR_4G180600v2</name>
</gene>
<accession>A0A4U6V0C0</accession>
<dbReference type="PANTHER" id="PTHR33086">
    <property type="entry name" value="OS05G0468200 PROTEIN-RELATED"/>
    <property type="match status" value="1"/>
</dbReference>
<dbReference type="PANTHER" id="PTHR33086:SF73">
    <property type="entry name" value="OS01G0245901 PROTEIN"/>
    <property type="match status" value="1"/>
</dbReference>
<dbReference type="Gramene" id="TKW21144">
    <property type="protein sequence ID" value="TKW21144"/>
    <property type="gene ID" value="SEVIR_4G180600v2"/>
</dbReference>
<sequence length="408" mass="45535">MATPWVILGRIVRADHAAAAAAPDFTLPVAPPPGVTFLAAGRSAHLFPNRPDESPYIIAAGPSCLLAHFAVAPSTGKFFGDDPQDSYLVVVRDFHTAAGGLIRASAERIPNLVDPFPILSNIWSVGLISHDDGHYVIVELQVDSSTGIPDTLFSFERGSGEWNWTFLECPLPAQELQARKWLPHGAVSIGSTLWWFDLRWGILSCDLSDYFDFYEEPDLVFHRLPQGRAVDEETPLMFGQRCITVSQGQLRYVEIIRPEVSDDDDDGSEAATVHMWTRIMDPGQEEWLWDMNYSMSFVELWKHASYRDTGLPRIVPQLAVVCPSDPHLLYFTLKRRLFGVNVHERRVVHHEPYQLTNKSVTWPQAVGRFVLAWDDLPPAVAAGKTYIPATLHLLGLLVSSCVVAIQIS</sequence>
<feature type="domain" description="DUF1618" evidence="1">
    <location>
        <begin position="195"/>
        <end position="330"/>
    </location>
</feature>
<evidence type="ECO:0000259" key="1">
    <source>
        <dbReference type="Pfam" id="PF07762"/>
    </source>
</evidence>
<proteinExistence type="predicted"/>
<keyword evidence="3" id="KW-1185">Reference proteome</keyword>
<dbReference type="Proteomes" id="UP000298652">
    <property type="component" value="Chromosome 4"/>
</dbReference>
<dbReference type="EMBL" id="CM016555">
    <property type="protein sequence ID" value="TKW21144.1"/>
    <property type="molecule type" value="Genomic_DNA"/>
</dbReference>